<keyword evidence="2" id="KW-1185">Reference proteome</keyword>
<evidence type="ECO:0000313" key="1">
    <source>
        <dbReference type="EMBL" id="MBY3590627.1"/>
    </source>
</evidence>
<dbReference type="CDD" id="cd06223">
    <property type="entry name" value="PRTases_typeI"/>
    <property type="match status" value="1"/>
</dbReference>
<dbReference type="SUPFAM" id="SSF53271">
    <property type="entry name" value="PRTase-like"/>
    <property type="match status" value="1"/>
</dbReference>
<reference evidence="1 2" key="1">
    <citation type="submission" date="2020-06" db="EMBL/GenBank/DDBJ databases">
        <title>Global-level population genomics: horizontal gene transfer, symbiosis and evolution in Rhizobia.</title>
        <authorList>
            <person name="Gai Y."/>
        </authorList>
    </citation>
    <scope>NUCLEOTIDE SEQUENCE [LARGE SCALE GENOMIC DNA]</scope>
    <source>
        <strain evidence="1 2">PLR6_1b</strain>
    </source>
</reference>
<dbReference type="Proteomes" id="UP000720124">
    <property type="component" value="Unassembled WGS sequence"/>
</dbReference>
<comment type="caution">
    <text evidence="1">The sequence shown here is derived from an EMBL/GenBank/DDBJ whole genome shotgun (WGS) entry which is preliminary data.</text>
</comment>
<dbReference type="Gene3D" id="3.40.50.2020">
    <property type="match status" value="1"/>
</dbReference>
<protein>
    <recommendedName>
        <fullName evidence="3">Phosphoribosyltransferase</fullName>
    </recommendedName>
</protein>
<dbReference type="EMBL" id="JABTXI010000004">
    <property type="protein sequence ID" value="MBY3590627.1"/>
    <property type="molecule type" value="Genomic_DNA"/>
</dbReference>
<sequence>MSLKIHYLCSYYSQWAHNNLAPRTPALWDAFMFSRAVKNRSINGSCVAPTNKPVTITVGNVGKARELFGAFIRQALTDDVIQSSLLVPVPSKDSWNTENFRSLEMLKESLPERFHPCIRPLVRFSEARPKAAEGGGRGYDSVRPFLRLAHPVPKTPLILVDDILTTGGSMLATRDFLVEKGGTVSCGIVCGKTTSAIELGFKIRECEIEDHVGHLDFL</sequence>
<name>A0ABS7LGM2_9HYPH</name>
<evidence type="ECO:0008006" key="3">
    <source>
        <dbReference type="Google" id="ProtNLM"/>
    </source>
</evidence>
<accession>A0ABS7LGM2</accession>
<organism evidence="1 2">
    <name type="scientific">Rhizobium bangladeshense</name>
    <dbReference type="NCBI Taxonomy" id="1138189"/>
    <lineage>
        <taxon>Bacteria</taxon>
        <taxon>Pseudomonadati</taxon>
        <taxon>Pseudomonadota</taxon>
        <taxon>Alphaproteobacteria</taxon>
        <taxon>Hyphomicrobiales</taxon>
        <taxon>Rhizobiaceae</taxon>
        <taxon>Rhizobium/Agrobacterium group</taxon>
        <taxon>Rhizobium</taxon>
    </lineage>
</organism>
<evidence type="ECO:0000313" key="2">
    <source>
        <dbReference type="Proteomes" id="UP000720124"/>
    </source>
</evidence>
<gene>
    <name evidence="1" type="ORF">HJA87_12135</name>
</gene>
<proteinExistence type="predicted"/>
<dbReference type="RefSeq" id="WP_222012254.1">
    <property type="nucleotide sequence ID" value="NZ_JABTXI010000004.1"/>
</dbReference>
<dbReference type="InterPro" id="IPR029057">
    <property type="entry name" value="PRTase-like"/>
</dbReference>
<dbReference type="InterPro" id="IPR000836">
    <property type="entry name" value="PRTase_dom"/>
</dbReference>